<protein>
    <recommendedName>
        <fullName evidence="13">Glutathione transport system permease protein GsiC</fullName>
    </recommendedName>
    <alternativeName>
        <fullName evidence="14">Nickel import system permease protein NikB</fullName>
    </alternativeName>
</protein>
<keyword evidence="6 15" id="KW-1133">Transmembrane helix</keyword>
<dbReference type="PANTHER" id="PTHR43163">
    <property type="entry name" value="DIPEPTIDE TRANSPORT SYSTEM PERMEASE PROTEIN DPPB-RELATED"/>
    <property type="match status" value="1"/>
</dbReference>
<feature type="transmembrane region" description="Helical" evidence="15">
    <location>
        <begin position="173"/>
        <end position="191"/>
    </location>
</feature>
<gene>
    <name evidence="17" type="ORF">GNP93_10120</name>
</gene>
<keyword evidence="5 15" id="KW-0812">Transmembrane</keyword>
<dbReference type="PANTHER" id="PTHR43163:SF5">
    <property type="entry name" value="GLUTATHIONE TRANSPORT SYSTEM PERMEASE PROTEIN GSIC"/>
    <property type="match status" value="1"/>
</dbReference>
<dbReference type="Proteomes" id="UP000450917">
    <property type="component" value="Unassembled WGS sequence"/>
</dbReference>
<dbReference type="GO" id="GO:0005886">
    <property type="term" value="C:plasma membrane"/>
    <property type="evidence" value="ECO:0007669"/>
    <property type="project" value="UniProtKB-SubCell"/>
</dbReference>
<evidence type="ECO:0000256" key="6">
    <source>
        <dbReference type="ARBA" id="ARBA00022989"/>
    </source>
</evidence>
<evidence type="ECO:0000256" key="15">
    <source>
        <dbReference type="RuleBase" id="RU363032"/>
    </source>
</evidence>
<feature type="transmembrane region" description="Helical" evidence="15">
    <location>
        <begin position="239"/>
        <end position="258"/>
    </location>
</feature>
<reference evidence="17 18" key="1">
    <citation type="submission" date="2019-11" db="EMBL/GenBank/DDBJ databases">
        <title>Draft genome sequences of five Paenibacillus species of dairy origin.</title>
        <authorList>
            <person name="Olajide A.M."/>
            <person name="Chen S."/>
            <person name="Lapointe G."/>
        </authorList>
    </citation>
    <scope>NUCLEOTIDE SEQUENCE [LARGE SCALE GENOMIC DNA]</scope>
    <source>
        <strain evidence="17 18">2CS3</strain>
    </source>
</reference>
<accession>A0A7X3CSS0</accession>
<proteinExistence type="inferred from homology"/>
<evidence type="ECO:0000256" key="13">
    <source>
        <dbReference type="ARBA" id="ARBA00041107"/>
    </source>
</evidence>
<dbReference type="Pfam" id="PF19300">
    <property type="entry name" value="BPD_transp_1_N"/>
    <property type="match status" value="1"/>
</dbReference>
<dbReference type="GO" id="GO:0015099">
    <property type="term" value="F:nickel cation transmembrane transporter activity"/>
    <property type="evidence" value="ECO:0007669"/>
    <property type="project" value="InterPro"/>
</dbReference>
<organism evidence="17 18">
    <name type="scientific">Paenibacillus validus</name>
    <dbReference type="NCBI Taxonomy" id="44253"/>
    <lineage>
        <taxon>Bacteria</taxon>
        <taxon>Bacillati</taxon>
        <taxon>Bacillota</taxon>
        <taxon>Bacilli</taxon>
        <taxon>Bacillales</taxon>
        <taxon>Paenibacillaceae</taxon>
        <taxon>Paenibacillus</taxon>
    </lineage>
</organism>
<comment type="caution">
    <text evidence="17">The sequence shown here is derived from an EMBL/GenBank/DDBJ whole genome shotgun (WGS) entry which is preliminary data.</text>
</comment>
<comment type="similarity">
    <text evidence="10">Belongs to the binding-protein-dependent transport system permease family. OppBC subfamily.</text>
</comment>
<comment type="function">
    <text evidence="11">Part of the ABC transporter complex GsiABCD involved in glutathione import. Probably responsible for the translocation of the substrate across the membrane.</text>
</comment>
<evidence type="ECO:0000256" key="7">
    <source>
        <dbReference type="ARBA" id="ARBA00023065"/>
    </source>
</evidence>
<dbReference type="InterPro" id="IPR050045">
    <property type="entry name" value="Opp2B"/>
</dbReference>
<feature type="transmembrane region" description="Helical" evidence="15">
    <location>
        <begin position="133"/>
        <end position="161"/>
    </location>
</feature>
<dbReference type="InterPro" id="IPR000515">
    <property type="entry name" value="MetI-like"/>
</dbReference>
<evidence type="ECO:0000256" key="4">
    <source>
        <dbReference type="ARBA" id="ARBA00022596"/>
    </source>
</evidence>
<dbReference type="Pfam" id="PF00528">
    <property type="entry name" value="BPD_transp_1"/>
    <property type="match status" value="1"/>
</dbReference>
<evidence type="ECO:0000259" key="16">
    <source>
        <dbReference type="PROSITE" id="PS50928"/>
    </source>
</evidence>
<feature type="transmembrane region" description="Helical" evidence="15">
    <location>
        <begin position="9"/>
        <end position="30"/>
    </location>
</feature>
<feature type="domain" description="ABC transmembrane type-1" evidence="16">
    <location>
        <begin position="95"/>
        <end position="292"/>
    </location>
</feature>
<dbReference type="Gene3D" id="1.10.3720.10">
    <property type="entry name" value="MetI-like"/>
    <property type="match status" value="1"/>
</dbReference>
<evidence type="ECO:0000313" key="17">
    <source>
        <dbReference type="EMBL" id="MUG71036.1"/>
    </source>
</evidence>
<feature type="transmembrane region" description="Helical" evidence="15">
    <location>
        <begin position="101"/>
        <end position="121"/>
    </location>
</feature>
<sequence>MLIYICRRLAAMLPILLIVSIVIFFFIHLIPGDPARIVAGPDASVQDVENTRAKLGLDQPLYVQFANFFINALQGNFGVSFRTQEPVHTMIVERFSATLELTMYSMVWAICAGLLFGVIAATHRGKWQDRLAMIAAITGISMPSFWLGILLVELFAVQLGWLPSGGSGSFQHVILPAITLGSGVAAVIARFTRTSLLESLREDYVRTARAKGAREAVVVWSHALRNGLIPVVTMTGLQFGFLLGGSVVVEAVFSWPGMGRLLIDAVNFRDYPVIQAELLLFALEFMLINLFVDILYATLNPQIRLVR</sequence>
<evidence type="ECO:0000313" key="18">
    <source>
        <dbReference type="Proteomes" id="UP000450917"/>
    </source>
</evidence>
<comment type="subunit">
    <text evidence="12">The complex is composed of two ATP-binding proteins (NikD and NikE), two transmembrane proteins (NikB and NikC) and a solute-binding protein (NikA).</text>
</comment>
<evidence type="ECO:0000256" key="14">
    <source>
        <dbReference type="ARBA" id="ARBA00044774"/>
    </source>
</evidence>
<keyword evidence="2 15" id="KW-0813">Transport</keyword>
<keyword evidence="3" id="KW-1003">Cell membrane</keyword>
<evidence type="ECO:0000256" key="10">
    <source>
        <dbReference type="ARBA" id="ARBA00024202"/>
    </source>
</evidence>
<evidence type="ECO:0000256" key="8">
    <source>
        <dbReference type="ARBA" id="ARBA00023112"/>
    </source>
</evidence>
<comment type="subcellular location">
    <subcellularLocation>
        <location evidence="1 15">Cell membrane</location>
        <topology evidence="1 15">Multi-pass membrane protein</topology>
    </subcellularLocation>
</comment>
<keyword evidence="8" id="KW-0921">Nickel transport</keyword>
<keyword evidence="18" id="KW-1185">Reference proteome</keyword>
<keyword evidence="9 15" id="KW-0472">Membrane</keyword>
<evidence type="ECO:0000256" key="5">
    <source>
        <dbReference type="ARBA" id="ARBA00022692"/>
    </source>
</evidence>
<dbReference type="AlphaFoldDB" id="A0A7X3CSS0"/>
<dbReference type="InterPro" id="IPR045621">
    <property type="entry name" value="BPD_transp_1_N"/>
</dbReference>
<dbReference type="SUPFAM" id="SSF161098">
    <property type="entry name" value="MetI-like"/>
    <property type="match status" value="1"/>
</dbReference>
<evidence type="ECO:0000256" key="9">
    <source>
        <dbReference type="ARBA" id="ARBA00023136"/>
    </source>
</evidence>
<dbReference type="EMBL" id="WNZX01000007">
    <property type="protein sequence ID" value="MUG71036.1"/>
    <property type="molecule type" value="Genomic_DNA"/>
</dbReference>
<evidence type="ECO:0000256" key="3">
    <source>
        <dbReference type="ARBA" id="ARBA00022475"/>
    </source>
</evidence>
<evidence type="ECO:0000256" key="2">
    <source>
        <dbReference type="ARBA" id="ARBA00022448"/>
    </source>
</evidence>
<dbReference type="PROSITE" id="PS50928">
    <property type="entry name" value="ABC_TM1"/>
    <property type="match status" value="1"/>
</dbReference>
<dbReference type="CDD" id="cd06261">
    <property type="entry name" value="TM_PBP2"/>
    <property type="match status" value="1"/>
</dbReference>
<name>A0A7X3CSS0_9BACL</name>
<feature type="transmembrane region" description="Helical" evidence="15">
    <location>
        <begin position="278"/>
        <end position="299"/>
    </location>
</feature>
<dbReference type="NCBIfam" id="NF045470">
    <property type="entry name" value="Opp2B"/>
    <property type="match status" value="1"/>
</dbReference>
<dbReference type="RefSeq" id="WP_155614596.1">
    <property type="nucleotide sequence ID" value="NZ_WNZX01000007.1"/>
</dbReference>
<dbReference type="InterPro" id="IPR035906">
    <property type="entry name" value="MetI-like_sf"/>
</dbReference>
<keyword evidence="7" id="KW-0406">Ion transport</keyword>
<evidence type="ECO:0000256" key="11">
    <source>
        <dbReference type="ARBA" id="ARBA00037215"/>
    </source>
</evidence>
<keyword evidence="4" id="KW-0533">Nickel</keyword>
<evidence type="ECO:0000256" key="12">
    <source>
        <dbReference type="ARBA" id="ARBA00038669"/>
    </source>
</evidence>
<evidence type="ECO:0000256" key="1">
    <source>
        <dbReference type="ARBA" id="ARBA00004651"/>
    </source>
</evidence>